<feature type="domain" description="Formyl transferase N-terminal" evidence="6">
    <location>
        <begin position="1"/>
        <end position="169"/>
    </location>
</feature>
<dbReference type="NCBIfam" id="TIGR00460">
    <property type="entry name" value="fmt"/>
    <property type="match status" value="1"/>
</dbReference>
<dbReference type="GO" id="GO:0004479">
    <property type="term" value="F:methionyl-tRNA formyltransferase activity"/>
    <property type="evidence" value="ECO:0007669"/>
    <property type="project" value="UniProtKB-EC"/>
</dbReference>
<dbReference type="SUPFAM" id="SSF53328">
    <property type="entry name" value="Formyltransferase"/>
    <property type="match status" value="1"/>
</dbReference>
<evidence type="ECO:0000259" key="6">
    <source>
        <dbReference type="Pfam" id="PF00551"/>
    </source>
</evidence>
<dbReference type="Pfam" id="PF02911">
    <property type="entry name" value="Formyl_trans_C"/>
    <property type="match status" value="1"/>
</dbReference>
<dbReference type="SUPFAM" id="SSF50486">
    <property type="entry name" value="FMT C-terminal domain-like"/>
    <property type="match status" value="1"/>
</dbReference>
<organism evidence="8 9">
    <name type="scientific">Tractidigestivibacter montrealensis</name>
    <dbReference type="NCBI Taxonomy" id="2972466"/>
    <lineage>
        <taxon>Bacteria</taxon>
        <taxon>Bacillati</taxon>
        <taxon>Actinomycetota</taxon>
        <taxon>Coriobacteriia</taxon>
        <taxon>Coriobacteriales</taxon>
        <taxon>Atopobiaceae</taxon>
        <taxon>Tractidigestivibacter</taxon>
    </lineage>
</organism>
<gene>
    <name evidence="5 8" type="primary">fmt</name>
    <name evidence="8" type="ORF">NVS32_04165</name>
</gene>
<accession>A0ABT1Z7E9</accession>
<dbReference type="InterPro" id="IPR002376">
    <property type="entry name" value="Formyl_transf_N"/>
</dbReference>
<dbReference type="RefSeq" id="WP_258498818.1">
    <property type="nucleotide sequence ID" value="NZ_JANSKA010000002.1"/>
</dbReference>
<keyword evidence="9" id="KW-1185">Reference proteome</keyword>
<feature type="binding site" evidence="5">
    <location>
        <begin position="107"/>
        <end position="110"/>
    </location>
    <ligand>
        <name>(6S)-5,6,7,8-tetrahydrofolate</name>
        <dbReference type="ChEBI" id="CHEBI:57453"/>
    </ligand>
</feature>
<keyword evidence="4 5" id="KW-0648">Protein biosynthesis</keyword>
<dbReference type="PANTHER" id="PTHR11138">
    <property type="entry name" value="METHIONYL-TRNA FORMYLTRANSFERASE"/>
    <property type="match status" value="1"/>
</dbReference>
<sequence length="308" mass="32082">MRIVFMGTPEFAVPSLKAVAGAYDVTLVVTRPDAVRSRGKRLEPSPVKVCALELGLPVFEAKRMDAAAIDAVRSAAPDLICVVAFGCILPDDLLAVASLGAINVHGSLLPRWRGAAPIQRAILAGDEKTGVSIMRVAHDLDAGAWCRQVATPIGTKSAGQLFDELAQAGAPELVAAAAQIANGTVIWHEQDPTKVTLAEKVKKDEMRLDPADTCMANALRVQASTDAAPARCQVAGKGMRVVRAAVADANAPQVAAGAVALAHGRVLLGCANGTLELLRVKPDGKREMDASAWAQGLHGGNGATWERA</sequence>
<dbReference type="Pfam" id="PF00551">
    <property type="entry name" value="Formyl_trans_N"/>
    <property type="match status" value="1"/>
</dbReference>
<dbReference type="InterPro" id="IPR011034">
    <property type="entry name" value="Formyl_transferase-like_C_sf"/>
</dbReference>
<name>A0ABT1Z7E9_9ACTN</name>
<comment type="caution">
    <text evidence="8">The sequence shown here is derived from an EMBL/GenBank/DDBJ whole genome shotgun (WGS) entry which is preliminary data.</text>
</comment>
<protein>
    <recommendedName>
        <fullName evidence="2 5">Methionyl-tRNA formyltransferase</fullName>
        <ecNumber evidence="2 5">2.1.2.9</ecNumber>
    </recommendedName>
</protein>
<comment type="function">
    <text evidence="5">Attaches a formyl group to the free amino group of methionyl-tRNA(fMet). The formyl group appears to play a dual role in the initiator identity of N-formylmethionyl-tRNA by promoting its recognition by IF2 and preventing the misappropriation of this tRNA by the elongation apparatus.</text>
</comment>
<evidence type="ECO:0000313" key="8">
    <source>
        <dbReference type="EMBL" id="MCR9036139.1"/>
    </source>
</evidence>
<evidence type="ECO:0000256" key="3">
    <source>
        <dbReference type="ARBA" id="ARBA00022679"/>
    </source>
</evidence>
<dbReference type="EC" id="2.1.2.9" evidence="2 5"/>
<dbReference type="CDD" id="cd08646">
    <property type="entry name" value="FMT_core_Met-tRNA-FMT_N"/>
    <property type="match status" value="1"/>
</dbReference>
<dbReference type="Gene3D" id="3.40.50.12230">
    <property type="match status" value="1"/>
</dbReference>
<dbReference type="InterPro" id="IPR005794">
    <property type="entry name" value="Fmt"/>
</dbReference>
<dbReference type="PANTHER" id="PTHR11138:SF5">
    <property type="entry name" value="METHIONYL-TRNA FORMYLTRANSFERASE, MITOCHONDRIAL"/>
    <property type="match status" value="1"/>
</dbReference>
<dbReference type="Proteomes" id="UP001204320">
    <property type="component" value="Unassembled WGS sequence"/>
</dbReference>
<evidence type="ECO:0000259" key="7">
    <source>
        <dbReference type="Pfam" id="PF02911"/>
    </source>
</evidence>
<feature type="domain" description="Formyl transferase C-terminal" evidence="7">
    <location>
        <begin position="201"/>
        <end position="297"/>
    </location>
</feature>
<dbReference type="EMBL" id="JANSKA010000002">
    <property type="protein sequence ID" value="MCR9036139.1"/>
    <property type="molecule type" value="Genomic_DNA"/>
</dbReference>
<dbReference type="InterPro" id="IPR036477">
    <property type="entry name" value="Formyl_transf_N_sf"/>
</dbReference>
<dbReference type="HAMAP" id="MF_00182">
    <property type="entry name" value="Formyl_trans"/>
    <property type="match status" value="1"/>
</dbReference>
<evidence type="ECO:0000256" key="5">
    <source>
        <dbReference type="HAMAP-Rule" id="MF_00182"/>
    </source>
</evidence>
<dbReference type="InterPro" id="IPR041711">
    <property type="entry name" value="Met-tRNA-FMT_N"/>
</dbReference>
<evidence type="ECO:0000256" key="4">
    <source>
        <dbReference type="ARBA" id="ARBA00022917"/>
    </source>
</evidence>
<keyword evidence="3 5" id="KW-0808">Transferase</keyword>
<dbReference type="InterPro" id="IPR005793">
    <property type="entry name" value="Formyl_trans_C"/>
</dbReference>
<reference evidence="8 9" key="1">
    <citation type="submission" date="2022-08" db="EMBL/GenBank/DDBJ databases">
        <title>Tractidigestivibacter montrealensis type strain KD21.</title>
        <authorList>
            <person name="Diop K."/>
            <person name="Richard C."/>
            <person name="Routy B."/>
        </authorList>
    </citation>
    <scope>NUCLEOTIDE SEQUENCE [LARGE SCALE GENOMIC DNA]</scope>
    <source>
        <strain evidence="8 9">KD21</strain>
    </source>
</reference>
<comment type="similarity">
    <text evidence="1 5">Belongs to the Fmt family.</text>
</comment>
<comment type="catalytic activity">
    <reaction evidence="5">
        <text>L-methionyl-tRNA(fMet) + (6R)-10-formyltetrahydrofolate = N-formyl-L-methionyl-tRNA(fMet) + (6S)-5,6,7,8-tetrahydrofolate + H(+)</text>
        <dbReference type="Rhea" id="RHEA:24380"/>
        <dbReference type="Rhea" id="RHEA-COMP:9952"/>
        <dbReference type="Rhea" id="RHEA-COMP:9953"/>
        <dbReference type="ChEBI" id="CHEBI:15378"/>
        <dbReference type="ChEBI" id="CHEBI:57453"/>
        <dbReference type="ChEBI" id="CHEBI:78530"/>
        <dbReference type="ChEBI" id="CHEBI:78844"/>
        <dbReference type="ChEBI" id="CHEBI:195366"/>
        <dbReference type="EC" id="2.1.2.9"/>
    </reaction>
</comment>
<evidence type="ECO:0000256" key="2">
    <source>
        <dbReference type="ARBA" id="ARBA00012261"/>
    </source>
</evidence>
<evidence type="ECO:0000256" key="1">
    <source>
        <dbReference type="ARBA" id="ARBA00010699"/>
    </source>
</evidence>
<proteinExistence type="inferred from homology"/>
<evidence type="ECO:0000313" key="9">
    <source>
        <dbReference type="Proteomes" id="UP001204320"/>
    </source>
</evidence>